<reference evidence="1" key="1">
    <citation type="submission" date="2021-02" db="EMBL/GenBank/DDBJ databases">
        <authorList>
            <person name="Dougan E. K."/>
            <person name="Rhodes N."/>
            <person name="Thang M."/>
            <person name="Chan C."/>
        </authorList>
    </citation>
    <scope>NUCLEOTIDE SEQUENCE</scope>
</reference>
<dbReference type="Proteomes" id="UP000649617">
    <property type="component" value="Unassembled WGS sequence"/>
</dbReference>
<comment type="caution">
    <text evidence="1">The sequence shown here is derived from an EMBL/GenBank/DDBJ whole genome shotgun (WGS) entry which is preliminary data.</text>
</comment>
<dbReference type="AlphaFoldDB" id="A0A812PR44"/>
<dbReference type="EMBL" id="CAJNIZ010014302">
    <property type="protein sequence ID" value="CAE7359978.1"/>
    <property type="molecule type" value="Genomic_DNA"/>
</dbReference>
<sequence>MELSDGDGDDLFAALFLEQLELSDEWEPLLAALHPAEAPESDGDADAALALQRALQQVPARGEDRLNDGPDG</sequence>
<evidence type="ECO:0000313" key="1">
    <source>
        <dbReference type="EMBL" id="CAE7359978.1"/>
    </source>
</evidence>
<keyword evidence="2" id="KW-1185">Reference proteome</keyword>
<proteinExistence type="predicted"/>
<protein>
    <submittedName>
        <fullName evidence="1">Uncharacterized protein</fullName>
    </submittedName>
</protein>
<feature type="non-terminal residue" evidence="1">
    <location>
        <position position="72"/>
    </location>
</feature>
<gene>
    <name evidence="1" type="ORF">SPIL2461_LOCUS8598</name>
</gene>
<evidence type="ECO:0000313" key="2">
    <source>
        <dbReference type="Proteomes" id="UP000649617"/>
    </source>
</evidence>
<name>A0A812PR44_SYMPI</name>
<accession>A0A812PR44</accession>
<organism evidence="1 2">
    <name type="scientific">Symbiodinium pilosum</name>
    <name type="common">Dinoflagellate</name>
    <dbReference type="NCBI Taxonomy" id="2952"/>
    <lineage>
        <taxon>Eukaryota</taxon>
        <taxon>Sar</taxon>
        <taxon>Alveolata</taxon>
        <taxon>Dinophyceae</taxon>
        <taxon>Suessiales</taxon>
        <taxon>Symbiodiniaceae</taxon>
        <taxon>Symbiodinium</taxon>
    </lineage>
</organism>